<protein>
    <submittedName>
        <fullName evidence="2">UDP-glucose 4-epimerase</fullName>
    </submittedName>
</protein>
<dbReference type="KEGG" id="pact:CA264_07030"/>
<proteinExistence type="predicted"/>
<dbReference type="PANTHER" id="PTHR43245">
    <property type="entry name" value="BIFUNCTIONAL POLYMYXIN RESISTANCE PROTEIN ARNA"/>
    <property type="match status" value="1"/>
</dbReference>
<dbReference type="InterPro" id="IPR001509">
    <property type="entry name" value="Epimerase_deHydtase"/>
</dbReference>
<evidence type="ECO:0000313" key="3">
    <source>
        <dbReference type="Proteomes" id="UP000266292"/>
    </source>
</evidence>
<gene>
    <name evidence="2" type="ORF">CA264_07030</name>
</gene>
<name>A0A1X9YQS1_9BACT</name>
<dbReference type="InterPro" id="IPR050177">
    <property type="entry name" value="Lipid_A_modif_metabolic_enz"/>
</dbReference>
<dbReference type="AlphaFoldDB" id="A0A1X9YQS1"/>
<sequence length="330" mass="36580">MKERVLITGASGFVGYHLIEAALQAGMEVYAAVRASSEVSHLQVFDINYTSLDFQDTNALVKELEEKQYHYIIHAAGTTKAKHSLDYVNINAVYTKNLASAAAEADIPLKKFVFISSLAALGPIPYQEVAPIQEQSKAQPVTAYGKSKLLAEKYLQEIENLPLVVLRPTAVYGPREKDIFIVLKTLNLGLEPYISNKPQWLSFVYVKDLAKAVMQALGTSIKGVSYNVSDGNSYDRYALATATKQILGKKAVKVHLPLGMVMLIANLLEALYASSKAMPALNREKLSELAAENWNCSIDKIKSDLGFVPEYDLEKGLAQTLKWYKENKWL</sequence>
<organism evidence="2 3">
    <name type="scientific">Pontibacter actiniarum</name>
    <dbReference type="NCBI Taxonomy" id="323450"/>
    <lineage>
        <taxon>Bacteria</taxon>
        <taxon>Pseudomonadati</taxon>
        <taxon>Bacteroidota</taxon>
        <taxon>Cytophagia</taxon>
        <taxon>Cytophagales</taxon>
        <taxon>Hymenobacteraceae</taxon>
        <taxon>Pontibacter</taxon>
    </lineage>
</organism>
<dbReference type="Gene3D" id="3.40.50.720">
    <property type="entry name" value="NAD(P)-binding Rossmann-like Domain"/>
    <property type="match status" value="1"/>
</dbReference>
<dbReference type="SUPFAM" id="SSF51735">
    <property type="entry name" value="NAD(P)-binding Rossmann-fold domains"/>
    <property type="match status" value="1"/>
</dbReference>
<dbReference type="RefSeq" id="WP_025605823.1">
    <property type="nucleotide sequence ID" value="NZ_CP021235.1"/>
</dbReference>
<dbReference type="OrthoDB" id="1490291at2"/>
<keyword evidence="3" id="KW-1185">Reference proteome</keyword>
<feature type="domain" description="NAD-dependent epimerase/dehydratase" evidence="1">
    <location>
        <begin position="5"/>
        <end position="228"/>
    </location>
</feature>
<dbReference type="EMBL" id="CP021235">
    <property type="protein sequence ID" value="ARS35213.1"/>
    <property type="molecule type" value="Genomic_DNA"/>
</dbReference>
<dbReference type="Pfam" id="PF01370">
    <property type="entry name" value="Epimerase"/>
    <property type="match status" value="1"/>
</dbReference>
<dbReference type="Proteomes" id="UP000266292">
    <property type="component" value="Chromosome"/>
</dbReference>
<accession>A0A1X9YQS1</accession>
<evidence type="ECO:0000313" key="2">
    <source>
        <dbReference type="EMBL" id="ARS35213.1"/>
    </source>
</evidence>
<dbReference type="PANTHER" id="PTHR43245:SF58">
    <property type="entry name" value="BLL5923 PROTEIN"/>
    <property type="match status" value="1"/>
</dbReference>
<evidence type="ECO:0000259" key="1">
    <source>
        <dbReference type="Pfam" id="PF01370"/>
    </source>
</evidence>
<dbReference type="STRING" id="709015.GCA_000472485_01406"/>
<dbReference type="InterPro" id="IPR036291">
    <property type="entry name" value="NAD(P)-bd_dom_sf"/>
</dbReference>
<reference evidence="3" key="1">
    <citation type="submission" date="2017-05" db="EMBL/GenBank/DDBJ databases">
        <authorList>
            <person name="Ray J."/>
            <person name="Price M."/>
            <person name="Deutschbauer A."/>
        </authorList>
    </citation>
    <scope>NUCLEOTIDE SEQUENCE [LARGE SCALE GENOMIC DNA]</scope>
    <source>
        <strain evidence="3">DSM 19842</strain>
    </source>
</reference>